<keyword evidence="2" id="KW-1185">Reference proteome</keyword>
<dbReference type="Proteomes" id="UP000674416">
    <property type="component" value="Unassembled WGS sequence"/>
</dbReference>
<dbReference type="EMBL" id="JAFDST010000002">
    <property type="protein sequence ID" value="MBP1082110.1"/>
    <property type="molecule type" value="Genomic_DNA"/>
</dbReference>
<evidence type="ECO:0000313" key="1">
    <source>
        <dbReference type="EMBL" id="MBP1082110.1"/>
    </source>
</evidence>
<protein>
    <submittedName>
        <fullName evidence="1">Uncharacterized protein</fullName>
    </submittedName>
</protein>
<comment type="caution">
    <text evidence="1">The sequence shown here is derived from an EMBL/GenBank/DDBJ whole genome shotgun (WGS) entry which is preliminary data.</text>
</comment>
<sequence>MMFWLRSIIIACFSLTALSLFLYQGTEIIHAISDFFHKKN</sequence>
<organism evidence="1 2">
    <name type="scientific">Bacillus capparidis</name>
    <dbReference type="NCBI Taxonomy" id="1840411"/>
    <lineage>
        <taxon>Bacteria</taxon>
        <taxon>Bacillati</taxon>
        <taxon>Bacillota</taxon>
        <taxon>Bacilli</taxon>
        <taxon>Bacillales</taxon>
        <taxon>Bacillaceae</taxon>
        <taxon>Bacillus</taxon>
    </lineage>
</organism>
<gene>
    <name evidence="1" type="ORF">JOC74_002603</name>
</gene>
<name>A0ABS4CXD6_9BACI</name>
<reference evidence="1 2" key="1">
    <citation type="submission" date="2021-01" db="EMBL/GenBank/DDBJ databases">
        <title>Genomic Encyclopedia of Type Strains, Phase IV (KMG-IV): sequencing the most valuable type-strain genomes for metagenomic binning, comparative biology and taxonomic classification.</title>
        <authorList>
            <person name="Goeker M."/>
        </authorList>
    </citation>
    <scope>NUCLEOTIDE SEQUENCE [LARGE SCALE GENOMIC DNA]</scope>
    <source>
        <strain evidence="1 2">DSM 103394</strain>
    </source>
</reference>
<proteinExistence type="predicted"/>
<accession>A0ABS4CXD6</accession>
<evidence type="ECO:0000313" key="2">
    <source>
        <dbReference type="Proteomes" id="UP000674416"/>
    </source>
</evidence>